<keyword evidence="5" id="KW-1185">Reference proteome</keyword>
<organism evidence="4 5">
    <name type="scientific">Cadophora malorum</name>
    <dbReference type="NCBI Taxonomy" id="108018"/>
    <lineage>
        <taxon>Eukaryota</taxon>
        <taxon>Fungi</taxon>
        <taxon>Dikarya</taxon>
        <taxon>Ascomycota</taxon>
        <taxon>Pezizomycotina</taxon>
        <taxon>Leotiomycetes</taxon>
        <taxon>Helotiales</taxon>
        <taxon>Ploettnerulaceae</taxon>
        <taxon>Cadophora</taxon>
    </lineage>
</organism>
<accession>A0A8H7TK35</accession>
<dbReference type="AlphaFoldDB" id="A0A8H7TK35"/>
<dbReference type="InterPro" id="IPR050776">
    <property type="entry name" value="Ank_Repeat/CDKN_Inhibitor"/>
</dbReference>
<dbReference type="PROSITE" id="PS50088">
    <property type="entry name" value="ANK_REPEAT"/>
    <property type="match status" value="1"/>
</dbReference>
<dbReference type="InterPro" id="IPR036770">
    <property type="entry name" value="Ankyrin_rpt-contain_sf"/>
</dbReference>
<evidence type="ECO:0008006" key="6">
    <source>
        <dbReference type="Google" id="ProtNLM"/>
    </source>
</evidence>
<keyword evidence="2 3" id="KW-0040">ANK repeat</keyword>
<evidence type="ECO:0000313" key="5">
    <source>
        <dbReference type="Proteomes" id="UP000664132"/>
    </source>
</evidence>
<keyword evidence="1" id="KW-0677">Repeat</keyword>
<evidence type="ECO:0000256" key="3">
    <source>
        <dbReference type="PROSITE-ProRule" id="PRU00023"/>
    </source>
</evidence>
<dbReference type="SMART" id="SM00248">
    <property type="entry name" value="ANK"/>
    <property type="match status" value="2"/>
</dbReference>
<dbReference type="InterPro" id="IPR002110">
    <property type="entry name" value="Ankyrin_rpt"/>
</dbReference>
<reference evidence="4" key="1">
    <citation type="submission" date="2021-02" db="EMBL/GenBank/DDBJ databases">
        <title>Genome sequence Cadophora malorum strain M34.</title>
        <authorList>
            <person name="Stefanovic E."/>
            <person name="Vu D."/>
            <person name="Scully C."/>
            <person name="Dijksterhuis J."/>
            <person name="Roader J."/>
            <person name="Houbraken J."/>
        </authorList>
    </citation>
    <scope>NUCLEOTIDE SEQUENCE</scope>
    <source>
        <strain evidence="4">M34</strain>
    </source>
</reference>
<gene>
    <name evidence="4" type="ORF">IFR04_005732</name>
</gene>
<dbReference type="Pfam" id="PF12796">
    <property type="entry name" value="Ank_2"/>
    <property type="match status" value="1"/>
</dbReference>
<evidence type="ECO:0000313" key="4">
    <source>
        <dbReference type="EMBL" id="KAG4421089.1"/>
    </source>
</evidence>
<comment type="caution">
    <text evidence="4">The sequence shown here is derived from an EMBL/GenBank/DDBJ whole genome shotgun (WGS) entry which is preliminary data.</text>
</comment>
<feature type="repeat" description="ANK" evidence="3">
    <location>
        <begin position="112"/>
        <end position="144"/>
    </location>
</feature>
<name>A0A8H7TK35_9HELO</name>
<dbReference type="EMBL" id="JAFJYH010000071">
    <property type="protein sequence ID" value="KAG4421089.1"/>
    <property type="molecule type" value="Genomic_DNA"/>
</dbReference>
<dbReference type="Gene3D" id="1.25.40.20">
    <property type="entry name" value="Ankyrin repeat-containing domain"/>
    <property type="match status" value="1"/>
</dbReference>
<dbReference type="SUPFAM" id="SSF48403">
    <property type="entry name" value="Ankyrin repeat"/>
    <property type="match status" value="1"/>
</dbReference>
<dbReference type="GO" id="GO:0005634">
    <property type="term" value="C:nucleus"/>
    <property type="evidence" value="ECO:0007669"/>
    <property type="project" value="TreeGrafter"/>
</dbReference>
<proteinExistence type="predicted"/>
<sequence>MLRTVIKAGEAPQHEDNFGRNGFHCLAEVSLTLSGNEEPKLDNAAQRLCPRRQCYLNQLLQSGVNPNSYDCEGCTPLMSFIIDIRDESDDQIIQLLGLLLEGGANINNRNRQGESALHIAVRLGRRNVTQFLLYGGANVYARTSRGFGVLAHGVKYGDKASVDSLLYAQICLCVDLVGRAGAIAAPTILDEWASRELMTLIATPVFAGSHEGRRR</sequence>
<dbReference type="PANTHER" id="PTHR24201:SF16">
    <property type="entry name" value="ANKYRIN-1-LIKE-RELATED"/>
    <property type="match status" value="1"/>
</dbReference>
<dbReference type="Proteomes" id="UP000664132">
    <property type="component" value="Unassembled WGS sequence"/>
</dbReference>
<protein>
    <recommendedName>
        <fullName evidence="6">Ankyrin</fullName>
    </recommendedName>
</protein>
<evidence type="ECO:0000256" key="1">
    <source>
        <dbReference type="ARBA" id="ARBA00022737"/>
    </source>
</evidence>
<dbReference type="OrthoDB" id="194358at2759"/>
<evidence type="ECO:0000256" key="2">
    <source>
        <dbReference type="ARBA" id="ARBA00023043"/>
    </source>
</evidence>
<dbReference type="PANTHER" id="PTHR24201">
    <property type="entry name" value="ANK_REP_REGION DOMAIN-CONTAINING PROTEIN"/>
    <property type="match status" value="1"/>
</dbReference>
<dbReference type="PROSITE" id="PS50297">
    <property type="entry name" value="ANK_REP_REGION"/>
    <property type="match status" value="1"/>
</dbReference>